<proteinExistence type="predicted"/>
<organism evidence="1">
    <name type="scientific">hydrothermal vent metagenome</name>
    <dbReference type="NCBI Taxonomy" id="652676"/>
    <lineage>
        <taxon>unclassified sequences</taxon>
        <taxon>metagenomes</taxon>
        <taxon>ecological metagenomes</taxon>
    </lineage>
</organism>
<dbReference type="AlphaFoldDB" id="A0A3B0U8P2"/>
<dbReference type="EMBL" id="UOEM01000089">
    <property type="protein sequence ID" value="VAW15796.1"/>
    <property type="molecule type" value="Genomic_DNA"/>
</dbReference>
<name>A0A3B0U8P2_9ZZZZ</name>
<feature type="non-terminal residue" evidence="1">
    <location>
        <position position="1"/>
    </location>
</feature>
<sequence>GALDLSNAEGITPIRHKGAEWLMVVFDIGKRSKRKNGCYAFLSYDQITVEPVD</sequence>
<evidence type="ECO:0000313" key="1">
    <source>
        <dbReference type="EMBL" id="VAW15796.1"/>
    </source>
</evidence>
<protein>
    <submittedName>
        <fullName evidence="1">Uncharacterized protein</fullName>
    </submittedName>
</protein>
<gene>
    <name evidence="1" type="ORF">MNBD_ALPHA09-380</name>
</gene>
<accession>A0A3B0U8P2</accession>
<reference evidence="1" key="1">
    <citation type="submission" date="2018-06" db="EMBL/GenBank/DDBJ databases">
        <authorList>
            <person name="Zhirakovskaya E."/>
        </authorList>
    </citation>
    <scope>NUCLEOTIDE SEQUENCE</scope>
</reference>